<dbReference type="Gene3D" id="3.30.70.100">
    <property type="match status" value="1"/>
</dbReference>
<evidence type="ECO:0000313" key="3">
    <source>
        <dbReference type="EMBL" id="MEK8031754.1"/>
    </source>
</evidence>
<feature type="domain" description="DUF1330" evidence="2">
    <location>
        <begin position="4"/>
        <end position="95"/>
    </location>
</feature>
<dbReference type="SUPFAM" id="SSF54909">
    <property type="entry name" value="Dimeric alpha+beta barrel"/>
    <property type="match status" value="1"/>
</dbReference>
<sequence length="116" mass="12740">MTAAYIVFIKEKTSDAVELGRYSAQVGRSFDGREVRFHVTYGRQQVLEGAPAEGVVVLEFPSWAEAEDWYRSPAYQSAARHRFAGADYRAILVEGRPASGEASPPVSTSDAAERRG</sequence>
<evidence type="ECO:0000259" key="2">
    <source>
        <dbReference type="Pfam" id="PF07045"/>
    </source>
</evidence>
<accession>A0ABU9BRJ2</accession>
<dbReference type="Pfam" id="PF07045">
    <property type="entry name" value="DUF1330"/>
    <property type="match status" value="1"/>
</dbReference>
<dbReference type="EMBL" id="JBBUTG010000006">
    <property type="protein sequence ID" value="MEK8031754.1"/>
    <property type="molecule type" value="Genomic_DNA"/>
</dbReference>
<gene>
    <name evidence="3" type="ORF">AACH06_13080</name>
</gene>
<dbReference type="InterPro" id="IPR010753">
    <property type="entry name" value="DUF1330"/>
</dbReference>
<reference evidence="3 4" key="1">
    <citation type="submission" date="2024-04" db="EMBL/GenBank/DDBJ databases">
        <title>Novel species of the genus Ideonella isolated from streams.</title>
        <authorList>
            <person name="Lu H."/>
        </authorList>
    </citation>
    <scope>NUCLEOTIDE SEQUENCE [LARGE SCALE GENOMIC DNA]</scope>
    <source>
        <strain evidence="3 4">DXS29W</strain>
    </source>
</reference>
<protein>
    <submittedName>
        <fullName evidence="3">DUF1330 domain-containing protein</fullName>
    </submittedName>
</protein>
<feature type="region of interest" description="Disordered" evidence="1">
    <location>
        <begin position="96"/>
        <end position="116"/>
    </location>
</feature>
<dbReference type="InterPro" id="IPR011008">
    <property type="entry name" value="Dimeric_a/b-barrel"/>
</dbReference>
<keyword evidence="4" id="KW-1185">Reference proteome</keyword>
<evidence type="ECO:0000313" key="4">
    <source>
        <dbReference type="Proteomes" id="UP001371218"/>
    </source>
</evidence>
<dbReference type="RefSeq" id="WP_341426137.1">
    <property type="nucleotide sequence ID" value="NZ_JBBUTG010000006.1"/>
</dbReference>
<name>A0ABU9BRJ2_9BURK</name>
<dbReference type="Proteomes" id="UP001371218">
    <property type="component" value="Unassembled WGS sequence"/>
</dbReference>
<comment type="caution">
    <text evidence="3">The sequence shown here is derived from an EMBL/GenBank/DDBJ whole genome shotgun (WGS) entry which is preliminary data.</text>
</comment>
<proteinExistence type="predicted"/>
<evidence type="ECO:0000256" key="1">
    <source>
        <dbReference type="SAM" id="MobiDB-lite"/>
    </source>
</evidence>
<organism evidence="3 4">
    <name type="scientific">Ideonella lacteola</name>
    <dbReference type="NCBI Taxonomy" id="2984193"/>
    <lineage>
        <taxon>Bacteria</taxon>
        <taxon>Pseudomonadati</taxon>
        <taxon>Pseudomonadota</taxon>
        <taxon>Betaproteobacteria</taxon>
        <taxon>Burkholderiales</taxon>
        <taxon>Sphaerotilaceae</taxon>
        <taxon>Ideonella</taxon>
    </lineage>
</organism>